<dbReference type="PROSITE" id="PS50048">
    <property type="entry name" value="ZN2_CY6_FUNGAL_2"/>
    <property type="match status" value="1"/>
</dbReference>
<evidence type="ECO:0000256" key="2">
    <source>
        <dbReference type="ARBA" id="ARBA00022723"/>
    </source>
</evidence>
<name>A0A6A6CE40_ZASCE</name>
<dbReference type="CDD" id="cd00067">
    <property type="entry name" value="GAL4"/>
    <property type="match status" value="1"/>
</dbReference>
<dbReference type="GO" id="GO:0006351">
    <property type="term" value="P:DNA-templated transcription"/>
    <property type="evidence" value="ECO:0007669"/>
    <property type="project" value="InterPro"/>
</dbReference>
<evidence type="ECO:0000256" key="9">
    <source>
        <dbReference type="SAM" id="MobiDB-lite"/>
    </source>
</evidence>
<keyword evidence="6" id="KW-0804">Transcription</keyword>
<dbReference type="EMBL" id="ML993600">
    <property type="protein sequence ID" value="KAF2165375.1"/>
    <property type="molecule type" value="Genomic_DNA"/>
</dbReference>
<dbReference type="InterPro" id="IPR007219">
    <property type="entry name" value="XnlR_reg_dom"/>
</dbReference>
<feature type="domain" description="Zn(2)-C6 fungal-type" evidence="10">
    <location>
        <begin position="34"/>
        <end position="68"/>
    </location>
</feature>
<dbReference type="PROSITE" id="PS00463">
    <property type="entry name" value="ZN2_CY6_FUNGAL_1"/>
    <property type="match status" value="1"/>
</dbReference>
<feature type="region of interest" description="Disordered" evidence="9">
    <location>
        <begin position="111"/>
        <end position="130"/>
    </location>
</feature>
<keyword evidence="5" id="KW-0238">DNA-binding</keyword>
<dbReference type="PANTHER" id="PTHR47782">
    <property type="entry name" value="ZN(II)2CYS6 TRANSCRIPTION FACTOR (EUROFUNG)-RELATED"/>
    <property type="match status" value="1"/>
</dbReference>
<dbReference type="SUPFAM" id="SSF57701">
    <property type="entry name" value="Zn2/Cys6 DNA-binding domain"/>
    <property type="match status" value="1"/>
</dbReference>
<proteinExistence type="predicted"/>
<sequence>MDNPASSEDTGGASQPNRAQKRRRVEVARRSTNACHRCKAKKLKCHFDATQAQGSCAACRKADAECVFDIAPDGVPRGSAYIAVLEDRINTLEGDLHVARNEVADLRRGNSHIGHQISPNPSHSYQRPTKEGRRVLDNVAARRRTTKASSAATDITIFNLLEKGRVVAESETGALPDLPSQAVANQLFEAAYYARALRHLHAALAPQDLTSVQALLILVQYCFRAYGGPSVWHIVGAATRLCIELGYHRQKNADDSDPLEAELQKRTFWCAYAFDRLVSIVSNRPFSIHDQDIDVNIPIDIDIECTDISKIRELQAQQVECRRYWGPETTSMSSCLHNLHMYRLRSKILTQFHGPHAVAPSFDVVVDLLAELDTWKEQAPPTEESSGTLTLPNEQVQAAYLRAMINLMRPVLSRPSIDPNLLHHFAALSADACENAKTLSICFNHQASPIQVHTSFHCGITLLQCLAVQPTVLPLRRTLKAISACSSALSVYTRSLAPAAPFLQLFDKLCDLFLSRNDQSDGGLPIDELRNILQKVVSSDPSETSEILYSIHDDQMPNGALNALPQTTGTDDSILLDDNMWNADFLAALNSYDLPASFEHLVETLPHWS</sequence>
<dbReference type="InterPro" id="IPR052202">
    <property type="entry name" value="Yeast_MetPath_Reg"/>
</dbReference>
<feature type="coiled-coil region" evidence="8">
    <location>
        <begin position="82"/>
        <end position="109"/>
    </location>
</feature>
<evidence type="ECO:0000313" key="12">
    <source>
        <dbReference type="Proteomes" id="UP000799537"/>
    </source>
</evidence>
<organism evidence="11 12">
    <name type="scientific">Zasmidium cellare ATCC 36951</name>
    <dbReference type="NCBI Taxonomy" id="1080233"/>
    <lineage>
        <taxon>Eukaryota</taxon>
        <taxon>Fungi</taxon>
        <taxon>Dikarya</taxon>
        <taxon>Ascomycota</taxon>
        <taxon>Pezizomycotina</taxon>
        <taxon>Dothideomycetes</taxon>
        <taxon>Dothideomycetidae</taxon>
        <taxon>Mycosphaerellales</taxon>
        <taxon>Mycosphaerellaceae</taxon>
        <taxon>Zasmidium</taxon>
    </lineage>
</organism>
<dbReference type="Proteomes" id="UP000799537">
    <property type="component" value="Unassembled WGS sequence"/>
</dbReference>
<dbReference type="GO" id="GO:0005634">
    <property type="term" value="C:nucleus"/>
    <property type="evidence" value="ECO:0007669"/>
    <property type="project" value="UniProtKB-SubCell"/>
</dbReference>
<dbReference type="Gene3D" id="4.10.240.10">
    <property type="entry name" value="Zn(2)-C6 fungal-type DNA-binding domain"/>
    <property type="match status" value="1"/>
</dbReference>
<dbReference type="GeneID" id="54560410"/>
<evidence type="ECO:0000256" key="4">
    <source>
        <dbReference type="ARBA" id="ARBA00023015"/>
    </source>
</evidence>
<protein>
    <recommendedName>
        <fullName evidence="10">Zn(2)-C6 fungal-type domain-containing protein</fullName>
    </recommendedName>
</protein>
<dbReference type="Pfam" id="PF04082">
    <property type="entry name" value="Fungal_trans"/>
    <property type="match status" value="1"/>
</dbReference>
<dbReference type="OrthoDB" id="189997at2759"/>
<feature type="region of interest" description="Disordered" evidence="9">
    <location>
        <begin position="1"/>
        <end position="25"/>
    </location>
</feature>
<evidence type="ECO:0000256" key="6">
    <source>
        <dbReference type="ARBA" id="ARBA00023163"/>
    </source>
</evidence>
<reference evidence="11" key="1">
    <citation type="journal article" date="2020" name="Stud. Mycol.">
        <title>101 Dothideomycetes genomes: a test case for predicting lifestyles and emergence of pathogens.</title>
        <authorList>
            <person name="Haridas S."/>
            <person name="Albert R."/>
            <person name="Binder M."/>
            <person name="Bloem J."/>
            <person name="Labutti K."/>
            <person name="Salamov A."/>
            <person name="Andreopoulos B."/>
            <person name="Baker S."/>
            <person name="Barry K."/>
            <person name="Bills G."/>
            <person name="Bluhm B."/>
            <person name="Cannon C."/>
            <person name="Castanera R."/>
            <person name="Culley D."/>
            <person name="Daum C."/>
            <person name="Ezra D."/>
            <person name="Gonzalez J."/>
            <person name="Henrissat B."/>
            <person name="Kuo A."/>
            <person name="Liang C."/>
            <person name="Lipzen A."/>
            <person name="Lutzoni F."/>
            <person name="Magnuson J."/>
            <person name="Mondo S."/>
            <person name="Nolan M."/>
            <person name="Ohm R."/>
            <person name="Pangilinan J."/>
            <person name="Park H.-J."/>
            <person name="Ramirez L."/>
            <person name="Alfaro M."/>
            <person name="Sun H."/>
            <person name="Tritt A."/>
            <person name="Yoshinaga Y."/>
            <person name="Zwiers L.-H."/>
            <person name="Turgeon B."/>
            <person name="Goodwin S."/>
            <person name="Spatafora J."/>
            <person name="Crous P."/>
            <person name="Grigoriev I."/>
        </authorList>
    </citation>
    <scope>NUCLEOTIDE SEQUENCE</scope>
    <source>
        <strain evidence="11">ATCC 36951</strain>
    </source>
</reference>
<keyword evidence="12" id="KW-1185">Reference proteome</keyword>
<evidence type="ECO:0000256" key="7">
    <source>
        <dbReference type="ARBA" id="ARBA00023242"/>
    </source>
</evidence>
<evidence type="ECO:0000256" key="1">
    <source>
        <dbReference type="ARBA" id="ARBA00004123"/>
    </source>
</evidence>
<dbReference type="SMART" id="SM00066">
    <property type="entry name" value="GAL4"/>
    <property type="match status" value="1"/>
</dbReference>
<keyword evidence="2" id="KW-0479">Metal-binding</keyword>
<dbReference type="AlphaFoldDB" id="A0A6A6CE40"/>
<keyword evidence="7" id="KW-0539">Nucleus</keyword>
<dbReference type="InterPro" id="IPR036864">
    <property type="entry name" value="Zn2-C6_fun-type_DNA-bd_sf"/>
</dbReference>
<gene>
    <name evidence="11" type="ORF">M409DRAFT_24225</name>
</gene>
<dbReference type="RefSeq" id="XP_033666264.1">
    <property type="nucleotide sequence ID" value="XM_033807138.1"/>
</dbReference>
<evidence type="ECO:0000313" key="11">
    <source>
        <dbReference type="EMBL" id="KAF2165375.1"/>
    </source>
</evidence>
<dbReference type="GO" id="GO:0000981">
    <property type="term" value="F:DNA-binding transcription factor activity, RNA polymerase II-specific"/>
    <property type="evidence" value="ECO:0007669"/>
    <property type="project" value="InterPro"/>
</dbReference>
<dbReference type="GO" id="GO:0003677">
    <property type="term" value="F:DNA binding"/>
    <property type="evidence" value="ECO:0007669"/>
    <property type="project" value="UniProtKB-KW"/>
</dbReference>
<dbReference type="SMART" id="SM00906">
    <property type="entry name" value="Fungal_trans"/>
    <property type="match status" value="1"/>
</dbReference>
<feature type="compositionally biased region" description="Polar residues" evidence="9">
    <location>
        <begin position="1"/>
        <end position="18"/>
    </location>
</feature>
<accession>A0A6A6CE40</accession>
<dbReference type="PANTHER" id="PTHR47782:SF12">
    <property type="entry name" value="ZN(II)2CYS6 TRANSCRIPTION FACTOR (EUROFUNG)"/>
    <property type="match status" value="1"/>
</dbReference>
<dbReference type="InterPro" id="IPR001138">
    <property type="entry name" value="Zn2Cys6_DnaBD"/>
</dbReference>
<feature type="compositionally biased region" description="Polar residues" evidence="9">
    <location>
        <begin position="117"/>
        <end position="127"/>
    </location>
</feature>
<dbReference type="Pfam" id="PF00172">
    <property type="entry name" value="Zn_clus"/>
    <property type="match status" value="1"/>
</dbReference>
<evidence type="ECO:0000256" key="5">
    <source>
        <dbReference type="ARBA" id="ARBA00023125"/>
    </source>
</evidence>
<dbReference type="GO" id="GO:0008270">
    <property type="term" value="F:zinc ion binding"/>
    <property type="evidence" value="ECO:0007669"/>
    <property type="project" value="InterPro"/>
</dbReference>
<keyword evidence="8" id="KW-0175">Coiled coil</keyword>
<keyword evidence="3" id="KW-0862">Zinc</keyword>
<dbReference type="CDD" id="cd12148">
    <property type="entry name" value="fungal_TF_MHR"/>
    <property type="match status" value="1"/>
</dbReference>
<evidence type="ECO:0000259" key="10">
    <source>
        <dbReference type="PROSITE" id="PS50048"/>
    </source>
</evidence>
<keyword evidence="4" id="KW-0805">Transcription regulation</keyword>
<evidence type="ECO:0000256" key="3">
    <source>
        <dbReference type="ARBA" id="ARBA00022833"/>
    </source>
</evidence>
<evidence type="ECO:0000256" key="8">
    <source>
        <dbReference type="SAM" id="Coils"/>
    </source>
</evidence>
<comment type="subcellular location">
    <subcellularLocation>
        <location evidence="1">Nucleus</location>
    </subcellularLocation>
</comment>